<feature type="domain" description="DUF4806" evidence="2">
    <location>
        <begin position="390"/>
        <end position="474"/>
    </location>
</feature>
<dbReference type="EMBL" id="LKEX01014924">
    <property type="protein sequence ID" value="KYN50248.1"/>
    <property type="molecule type" value="Genomic_DNA"/>
</dbReference>
<accession>A0A151K339</accession>
<feature type="non-terminal residue" evidence="3">
    <location>
        <position position="1"/>
    </location>
</feature>
<comment type="caution">
    <text evidence="3">The sequence shown here is derived from an EMBL/GenBank/DDBJ whole genome shotgun (WGS) entry which is preliminary data.</text>
</comment>
<reference evidence="3 4" key="1">
    <citation type="submission" date="2016-03" db="EMBL/GenBank/DDBJ databases">
        <title>Cyphomyrmex costatus WGS genome.</title>
        <authorList>
            <person name="Nygaard S."/>
            <person name="Hu H."/>
            <person name="Boomsma J."/>
            <person name="Zhang G."/>
        </authorList>
    </citation>
    <scope>NUCLEOTIDE SEQUENCE [LARGE SCALE GENOMIC DNA]</scope>
    <source>
        <strain evidence="3">MS0001</strain>
        <tissue evidence="3">Whole body</tissue>
    </source>
</reference>
<sequence>QDNRFPKLFLPHNSDPLLPDCTHQYRTVTLPNFKIINDRCNNCCGTTTGSIIQIENIAFSERLQILVIIGREFIDKRDFYSVPSESSRVGVFKVKKLSNLKIWPLSEITIKYVKLPYKNYYVVLSILHYKIVEDNLSNMNDNVTNELIAKEVCTDNVTNQWSIVYFETDEEETVEENYDRGMKMLIKIAKNPNATLHSDIEEKGKGKRLKKPIKYFDDSDKENLKKRRDIQSMLPPIPKLDMSKSARTSQALYHKMDKTDINEISKKKNYSECKGVKPKNNSCLEMHKLKSATIISEQSCQEDVNLSICLSSKGCKILPKINHKCAYTSKGKITMVSLADAICYLNAEMLSCKLALRKTDKNMESFLESEMIAKKPTTENSSTIVQHVLIDFPATNLDNLRSIERKLKKEETYNSAVVNALHSQIKGESLQKMVNSVLRIVLDDKLASLFNWKGQRGTKLKLSKRRISQTMIEAVAKEFPTINKMIFGRKAGPWLAQATFRMKKRNNNKDKADQDSCNNSCDSSDEKNDEYDEGSEDGEEDDEDSENDEKKKNDKDKTLSGKHLIKNICVALSICKKKHSDILYICMRCIL</sequence>
<protein>
    <recommendedName>
        <fullName evidence="2">DUF4806 domain-containing protein</fullName>
    </recommendedName>
</protein>
<dbReference type="STRING" id="456900.A0A151K339"/>
<dbReference type="Proteomes" id="UP000078542">
    <property type="component" value="Unassembled WGS sequence"/>
</dbReference>
<keyword evidence="4" id="KW-1185">Reference proteome</keyword>
<dbReference type="PANTHER" id="PTHR34153">
    <property type="entry name" value="SI:CH211-262H13.3-RELATED-RELATED"/>
    <property type="match status" value="1"/>
</dbReference>
<dbReference type="InterPro" id="IPR032071">
    <property type="entry name" value="DUF4806"/>
</dbReference>
<evidence type="ECO:0000259" key="2">
    <source>
        <dbReference type="Pfam" id="PF16064"/>
    </source>
</evidence>
<evidence type="ECO:0000313" key="3">
    <source>
        <dbReference type="EMBL" id="KYN50248.1"/>
    </source>
</evidence>
<dbReference type="AlphaFoldDB" id="A0A151K339"/>
<name>A0A151K339_9HYME</name>
<feature type="compositionally biased region" description="Basic and acidic residues" evidence="1">
    <location>
        <begin position="548"/>
        <end position="558"/>
    </location>
</feature>
<evidence type="ECO:0000256" key="1">
    <source>
        <dbReference type="SAM" id="MobiDB-lite"/>
    </source>
</evidence>
<proteinExistence type="predicted"/>
<dbReference type="Pfam" id="PF16064">
    <property type="entry name" value="DUF4806"/>
    <property type="match status" value="1"/>
</dbReference>
<evidence type="ECO:0000313" key="4">
    <source>
        <dbReference type="Proteomes" id="UP000078542"/>
    </source>
</evidence>
<dbReference type="PANTHER" id="PTHR34153:SF2">
    <property type="entry name" value="SI:CH211-262H13.3-RELATED"/>
    <property type="match status" value="1"/>
</dbReference>
<organism evidence="3 4">
    <name type="scientific">Cyphomyrmex costatus</name>
    <dbReference type="NCBI Taxonomy" id="456900"/>
    <lineage>
        <taxon>Eukaryota</taxon>
        <taxon>Metazoa</taxon>
        <taxon>Ecdysozoa</taxon>
        <taxon>Arthropoda</taxon>
        <taxon>Hexapoda</taxon>
        <taxon>Insecta</taxon>
        <taxon>Pterygota</taxon>
        <taxon>Neoptera</taxon>
        <taxon>Endopterygota</taxon>
        <taxon>Hymenoptera</taxon>
        <taxon>Apocrita</taxon>
        <taxon>Aculeata</taxon>
        <taxon>Formicoidea</taxon>
        <taxon>Formicidae</taxon>
        <taxon>Myrmicinae</taxon>
        <taxon>Cyphomyrmex</taxon>
    </lineage>
</organism>
<gene>
    <name evidence="3" type="ORF">ALC62_06309</name>
</gene>
<feature type="compositionally biased region" description="Acidic residues" evidence="1">
    <location>
        <begin position="527"/>
        <end position="547"/>
    </location>
</feature>
<feature type="region of interest" description="Disordered" evidence="1">
    <location>
        <begin position="505"/>
        <end position="558"/>
    </location>
</feature>